<dbReference type="PANTHER" id="PTHR40459">
    <property type="entry name" value="CONSERVED HYPOTHETICAL ALANINE AND LEUCINE RICH PROTEIN"/>
    <property type="match status" value="1"/>
</dbReference>
<dbReference type="InterPro" id="IPR018931">
    <property type="entry name" value="DUF2520"/>
</dbReference>
<accession>A0A0B8T7W0</accession>
<evidence type="ECO:0008006" key="5">
    <source>
        <dbReference type="Google" id="ProtNLM"/>
    </source>
</evidence>
<dbReference type="EMBL" id="JJMU01000033">
    <property type="protein sequence ID" value="KGE13900.1"/>
    <property type="molecule type" value="Genomic_DNA"/>
</dbReference>
<dbReference type="Gene3D" id="3.40.50.720">
    <property type="entry name" value="NAD(P)-binding Rossmann-like Domain"/>
    <property type="match status" value="1"/>
</dbReference>
<comment type="caution">
    <text evidence="3">The sequence shown here is derived from an EMBL/GenBank/DDBJ whole genome shotgun (WGS) entry which is preliminary data.</text>
</comment>
<organism evidence="3 4">
    <name type="scientific">Sphingobacterium deserti</name>
    <dbReference type="NCBI Taxonomy" id="1229276"/>
    <lineage>
        <taxon>Bacteria</taxon>
        <taxon>Pseudomonadati</taxon>
        <taxon>Bacteroidota</taxon>
        <taxon>Sphingobacteriia</taxon>
        <taxon>Sphingobacteriales</taxon>
        <taxon>Sphingobacteriaceae</taxon>
        <taxon>Sphingobacterium</taxon>
    </lineage>
</organism>
<dbReference type="eggNOG" id="COG5495">
    <property type="taxonomic scope" value="Bacteria"/>
</dbReference>
<dbReference type="SUPFAM" id="SSF51735">
    <property type="entry name" value="NAD(P)-binding Rossmann-fold domains"/>
    <property type="match status" value="1"/>
</dbReference>
<dbReference type="InterPro" id="IPR037108">
    <property type="entry name" value="TM1727-like_C_sf"/>
</dbReference>
<dbReference type="Gene3D" id="1.10.1040.20">
    <property type="entry name" value="ProC-like, C-terminal domain"/>
    <property type="match status" value="1"/>
</dbReference>
<dbReference type="InterPro" id="IPR036291">
    <property type="entry name" value="NAD(P)-bd_dom_sf"/>
</dbReference>
<dbReference type="Pfam" id="PF03807">
    <property type="entry name" value="F420_oxidored"/>
    <property type="match status" value="1"/>
</dbReference>
<dbReference type="STRING" id="1229276.DI53_2312"/>
<feature type="domain" description="DUF2520" evidence="2">
    <location>
        <begin position="124"/>
        <end position="248"/>
    </location>
</feature>
<name>A0A0B8T7W0_9SPHI</name>
<reference evidence="3 4" key="2">
    <citation type="journal article" date="2015" name="PLoS ONE">
        <title>Whole-Genome Optical Mapping and Finished Genome Sequence of Sphingobacterium deserti sp. nov., a New Species Isolated from the Western Desert of China.</title>
        <authorList>
            <person name="Teng C."/>
            <person name="Zhou Z."/>
            <person name="Molnar I."/>
            <person name="Li X."/>
            <person name="Tang R."/>
            <person name="Chen M."/>
            <person name="Wang L."/>
            <person name="Su S."/>
            <person name="Zhang W."/>
            <person name="Lin M."/>
        </authorList>
    </citation>
    <scope>NUCLEOTIDE SEQUENCE [LARGE SCALE GENOMIC DNA]</scope>
    <source>
        <strain evidence="4">ACCC05744</strain>
    </source>
</reference>
<protein>
    <recommendedName>
        <fullName evidence="5">DUF2520 domain-containing protein</fullName>
    </recommendedName>
</protein>
<proteinExistence type="predicted"/>
<evidence type="ECO:0000313" key="4">
    <source>
        <dbReference type="Proteomes" id="UP000031802"/>
    </source>
</evidence>
<dbReference type="RefSeq" id="WP_037499269.1">
    <property type="nucleotide sequence ID" value="NZ_JJMU01000033.1"/>
</dbReference>
<reference evidence="4" key="1">
    <citation type="submission" date="2014-04" db="EMBL/GenBank/DDBJ databases">
        <title>Whole-Genome optical mapping and complete genome sequence of Sphingobacterium deserti sp. nov., a new spaces isolated from desert in the west of China.</title>
        <authorList>
            <person name="Teng C."/>
            <person name="Zhou Z."/>
            <person name="Li X."/>
            <person name="Chen M."/>
            <person name="Lin M."/>
            <person name="Wang L."/>
            <person name="Su S."/>
            <person name="Zhang C."/>
            <person name="Zhang W."/>
        </authorList>
    </citation>
    <scope>NUCLEOTIDE SEQUENCE [LARGE SCALE GENOMIC DNA]</scope>
    <source>
        <strain evidence="4">ACCC05744</strain>
    </source>
</reference>
<dbReference type="InterPro" id="IPR028939">
    <property type="entry name" value="P5C_Rdtase_cat_N"/>
</dbReference>
<dbReference type="InterPro" id="IPR008927">
    <property type="entry name" value="6-PGluconate_DH-like_C_sf"/>
</dbReference>
<feature type="domain" description="Pyrroline-5-carboxylate reductase catalytic N-terminal" evidence="1">
    <location>
        <begin position="2"/>
        <end position="83"/>
    </location>
</feature>
<dbReference type="Pfam" id="PF10728">
    <property type="entry name" value="DUF2520"/>
    <property type="match status" value="1"/>
</dbReference>
<dbReference type="PATRIC" id="fig|1229276.3.peg.2374"/>
<dbReference type="SUPFAM" id="SSF48179">
    <property type="entry name" value="6-phosphogluconate dehydrogenase C-terminal domain-like"/>
    <property type="match status" value="1"/>
</dbReference>
<dbReference type="Proteomes" id="UP000031802">
    <property type="component" value="Unassembled WGS sequence"/>
</dbReference>
<sequence length="255" mass="27991">MKITILGSGNVATHLGKALFKAGHCISEVYSRNLANAQALALLLNAKAIDNLASLADDADIYLIAVSDHAIETVTSQLPSTLRGIAVHCSGATSIDVLGRFEQYGVIYPPQTLKKENDTQMAAIAFGIEGYPSATEDLLHQLVHEFAPNSFRCNSQQRLALHTAAVFANNFTNSLFQISYELLQAQGLPFDLLHPIMQETVQKATQHEPRTVQTGPAQRGDHVTIEKHLNFISEKPNWVKIYQQLTEEITSKKGN</sequence>
<keyword evidence="4" id="KW-1185">Reference proteome</keyword>
<dbReference type="OrthoDB" id="9810755at2"/>
<evidence type="ECO:0000259" key="2">
    <source>
        <dbReference type="Pfam" id="PF10728"/>
    </source>
</evidence>
<dbReference type="AlphaFoldDB" id="A0A0B8T7W0"/>
<evidence type="ECO:0000313" key="3">
    <source>
        <dbReference type="EMBL" id="KGE13900.1"/>
    </source>
</evidence>
<evidence type="ECO:0000259" key="1">
    <source>
        <dbReference type="Pfam" id="PF03807"/>
    </source>
</evidence>
<dbReference type="PANTHER" id="PTHR40459:SF1">
    <property type="entry name" value="CONSERVED HYPOTHETICAL ALANINE AND LEUCINE RICH PROTEIN"/>
    <property type="match status" value="1"/>
</dbReference>
<gene>
    <name evidence="3" type="ORF">DI53_2312</name>
</gene>